<dbReference type="InterPro" id="IPR007320">
    <property type="entry name" value="PDCD2_C"/>
</dbReference>
<sequence length="321" mass="35791">MLYLTGPYSCLYATMADAAYPTQVRASKPSDVSCRAATHIIPTSLRLRRKPPAPHPVLLTMAACVVFVLLGQIRCFLLNLATMAGQVCSQCHRTSYCSKSHQSLHWKLGHKHECKKLAAGPGPSSVCAARTSLLFPEAEIILEPQENASESDDDDAELTEDQIRERLAQFSDAQIVAGAHDDPYSIDTLENVATADADPVFTAFKEQMDKHPEQARSNKYLSLKVIRYHRGGAPLFCAQQPKPVRGKRHNCPHCSRPRTFEFQVMPQMLDHLKLDVVEGPSLDWGVLLVFTCNCDVKFGYVEELVFKQDYAECQEKAPSQQ</sequence>
<evidence type="ECO:0000259" key="5">
    <source>
        <dbReference type="PROSITE" id="PS50865"/>
    </source>
</evidence>
<dbReference type="OrthoDB" id="443682at2759"/>
<evidence type="ECO:0000256" key="3">
    <source>
        <dbReference type="ARBA" id="ARBA00022833"/>
    </source>
</evidence>
<dbReference type="PANTHER" id="PTHR12298:SF4">
    <property type="entry name" value="PROGRAMMED CELL DEATH PROTEIN 2"/>
    <property type="match status" value="1"/>
</dbReference>
<dbReference type="PROSITE" id="PS50865">
    <property type="entry name" value="ZF_MYND_2"/>
    <property type="match status" value="1"/>
</dbReference>
<evidence type="ECO:0000256" key="4">
    <source>
        <dbReference type="PROSITE-ProRule" id="PRU00134"/>
    </source>
</evidence>
<keyword evidence="1" id="KW-0479">Metal-binding</keyword>
<reference evidence="6" key="2">
    <citation type="journal article" date="2018" name="Environ. Sci. Technol.">
        <title>The Toxicogenome of Hyalella azteca: A Model for Sediment Ecotoxicology and Evolutionary Toxicology.</title>
        <authorList>
            <person name="Poynton H.C."/>
            <person name="Hasenbein S."/>
            <person name="Benoit J.B."/>
            <person name="Sepulveda M.S."/>
            <person name="Poelchau M.F."/>
            <person name="Hughes D.S.T."/>
            <person name="Murali S.C."/>
            <person name="Chen S."/>
            <person name="Glastad K.M."/>
            <person name="Goodisman M.A.D."/>
            <person name="Werren J.H."/>
            <person name="Vineis J.H."/>
            <person name="Bowen J.L."/>
            <person name="Friedrich M."/>
            <person name="Jones J."/>
            <person name="Robertson H.M."/>
            <person name="Feyereisen R."/>
            <person name="Mechler-Hickson A."/>
            <person name="Mathers N."/>
            <person name="Lee C.E."/>
            <person name="Colbourne J.K."/>
            <person name="Biales A."/>
            <person name="Johnston J.S."/>
            <person name="Wellborn G.A."/>
            <person name="Rosendale A.J."/>
            <person name="Cridge A.G."/>
            <person name="Munoz-Torres M.C."/>
            <person name="Bain P.A."/>
            <person name="Manny A.R."/>
            <person name="Major K.M."/>
            <person name="Lambert F.N."/>
            <person name="Vulpe C.D."/>
            <person name="Tuck P."/>
            <person name="Blalock B.J."/>
            <person name="Lin Y.Y."/>
            <person name="Smith M.E."/>
            <person name="Ochoa-Acuna H."/>
            <person name="Chen M.M."/>
            <person name="Childers C.P."/>
            <person name="Qu J."/>
            <person name="Dugan S."/>
            <person name="Lee S.L."/>
            <person name="Chao H."/>
            <person name="Dinh H."/>
            <person name="Han Y."/>
            <person name="Doddapaneni H."/>
            <person name="Worley K.C."/>
            <person name="Muzny D.M."/>
            <person name="Gibbs R.A."/>
            <person name="Richards S."/>
        </authorList>
    </citation>
    <scope>NUCLEOTIDE SEQUENCE</scope>
    <source>
        <strain evidence="6">HAZT.00-mixed</strain>
        <tissue evidence="6">Whole organism</tissue>
    </source>
</reference>
<dbReference type="GO" id="GO:0005634">
    <property type="term" value="C:nucleus"/>
    <property type="evidence" value="ECO:0007669"/>
    <property type="project" value="TreeGrafter"/>
</dbReference>
<dbReference type="EMBL" id="JQDR03000665">
    <property type="protein sequence ID" value="KAA0203788.1"/>
    <property type="molecule type" value="Genomic_DNA"/>
</dbReference>
<evidence type="ECO:0000256" key="1">
    <source>
        <dbReference type="ARBA" id="ARBA00022723"/>
    </source>
</evidence>
<keyword evidence="3" id="KW-0862">Zinc</keyword>
<dbReference type="GO" id="GO:0005737">
    <property type="term" value="C:cytoplasm"/>
    <property type="evidence" value="ECO:0007669"/>
    <property type="project" value="InterPro"/>
</dbReference>
<dbReference type="AlphaFoldDB" id="A0A6A0HD94"/>
<dbReference type="Proteomes" id="UP000711488">
    <property type="component" value="Unassembled WGS sequence"/>
</dbReference>
<reference evidence="6" key="3">
    <citation type="submission" date="2019-06" db="EMBL/GenBank/DDBJ databases">
        <authorList>
            <person name="Poynton C."/>
            <person name="Hasenbein S."/>
            <person name="Benoit J.B."/>
            <person name="Sepulveda M.S."/>
            <person name="Poelchau M.F."/>
            <person name="Murali S.C."/>
            <person name="Chen S."/>
            <person name="Glastad K.M."/>
            <person name="Werren J.H."/>
            <person name="Vineis J.H."/>
            <person name="Bowen J.L."/>
            <person name="Friedrich M."/>
            <person name="Jones J."/>
            <person name="Robertson H.M."/>
            <person name="Feyereisen R."/>
            <person name="Mechler-Hickson A."/>
            <person name="Mathers N."/>
            <person name="Lee C.E."/>
            <person name="Colbourne J.K."/>
            <person name="Biales A."/>
            <person name="Johnston J.S."/>
            <person name="Wellborn G.A."/>
            <person name="Rosendale A.J."/>
            <person name="Cridge A.G."/>
            <person name="Munoz-Torres M.C."/>
            <person name="Bain P.A."/>
            <person name="Manny A.R."/>
            <person name="Major K.M."/>
            <person name="Lambert F.N."/>
            <person name="Vulpe C.D."/>
            <person name="Tuck P."/>
            <person name="Blalock B.J."/>
            <person name="Lin Y.-Y."/>
            <person name="Smith M.E."/>
            <person name="Ochoa-Acuna H."/>
            <person name="Chen M.-J.M."/>
            <person name="Childers C.P."/>
            <person name="Qu J."/>
            <person name="Dugan S."/>
            <person name="Lee S.L."/>
            <person name="Chao H."/>
            <person name="Dinh H."/>
            <person name="Han Y."/>
            <person name="Doddapaneni H."/>
            <person name="Worley K.C."/>
            <person name="Muzny D.M."/>
            <person name="Gibbs R.A."/>
            <person name="Richards S."/>
        </authorList>
    </citation>
    <scope>NUCLEOTIDE SEQUENCE</scope>
    <source>
        <strain evidence="6">HAZT.00-mixed</strain>
        <tissue evidence="6">Whole organism</tissue>
    </source>
</reference>
<dbReference type="Pfam" id="PF01753">
    <property type="entry name" value="zf-MYND"/>
    <property type="match status" value="1"/>
</dbReference>
<protein>
    <recommendedName>
        <fullName evidence="5">MYND-type domain-containing protein</fullName>
    </recommendedName>
</protein>
<accession>A0A6A0HD94</accession>
<comment type="caution">
    <text evidence="6">The sequence shown here is derived from an EMBL/GenBank/DDBJ whole genome shotgun (WGS) entry which is preliminary data.</text>
</comment>
<reference evidence="6" key="1">
    <citation type="submission" date="2014-08" db="EMBL/GenBank/DDBJ databases">
        <authorList>
            <person name="Murali S."/>
            <person name="Richards S."/>
            <person name="Bandaranaike D."/>
            <person name="Bellair M."/>
            <person name="Blankenburg K."/>
            <person name="Chao H."/>
            <person name="Dinh H."/>
            <person name="Doddapaneni H."/>
            <person name="Dugan-Rocha S."/>
            <person name="Elkadiri S."/>
            <person name="Gnanaolivu R."/>
            <person name="Hughes D."/>
            <person name="Lee S."/>
            <person name="Li M."/>
            <person name="Ming W."/>
            <person name="Munidasa M."/>
            <person name="Muniz J."/>
            <person name="Nguyen L."/>
            <person name="Osuji N."/>
            <person name="Pu L.-L."/>
            <person name="Puazo M."/>
            <person name="Skinner E."/>
            <person name="Qu C."/>
            <person name="Quiroz J."/>
            <person name="Raj R."/>
            <person name="Weissenberger G."/>
            <person name="Xin Y."/>
            <person name="Zou X."/>
            <person name="Han Y."/>
            <person name="Worley K."/>
            <person name="Muzny D."/>
            <person name="Gibbs R."/>
        </authorList>
    </citation>
    <scope>NUCLEOTIDE SEQUENCE</scope>
    <source>
        <strain evidence="6">HAZT.00-mixed</strain>
        <tissue evidence="6">Whole organism</tissue>
    </source>
</reference>
<evidence type="ECO:0000313" key="6">
    <source>
        <dbReference type="EMBL" id="KAA0203788.1"/>
    </source>
</evidence>
<organism evidence="6">
    <name type="scientific">Hyalella azteca</name>
    <name type="common">Amphipod</name>
    <dbReference type="NCBI Taxonomy" id="294128"/>
    <lineage>
        <taxon>Eukaryota</taxon>
        <taxon>Metazoa</taxon>
        <taxon>Ecdysozoa</taxon>
        <taxon>Arthropoda</taxon>
        <taxon>Crustacea</taxon>
        <taxon>Multicrustacea</taxon>
        <taxon>Malacostraca</taxon>
        <taxon>Eumalacostraca</taxon>
        <taxon>Peracarida</taxon>
        <taxon>Amphipoda</taxon>
        <taxon>Senticaudata</taxon>
        <taxon>Talitrida</taxon>
        <taxon>Talitroidea</taxon>
        <taxon>Hyalellidae</taxon>
        <taxon>Hyalella</taxon>
    </lineage>
</organism>
<dbReference type="PANTHER" id="PTHR12298">
    <property type="entry name" value="PCDC2 PROGRAMMED CELL DEATH PROTEIN 2 -RELATED"/>
    <property type="match status" value="1"/>
</dbReference>
<feature type="domain" description="MYND-type" evidence="5">
    <location>
        <begin position="75"/>
        <end position="114"/>
    </location>
</feature>
<dbReference type="Pfam" id="PF04194">
    <property type="entry name" value="PDCD2_C"/>
    <property type="match status" value="1"/>
</dbReference>
<proteinExistence type="predicted"/>
<dbReference type="InterPro" id="IPR002893">
    <property type="entry name" value="Znf_MYND"/>
</dbReference>
<dbReference type="GO" id="GO:0008270">
    <property type="term" value="F:zinc ion binding"/>
    <property type="evidence" value="ECO:0007669"/>
    <property type="project" value="UniProtKB-KW"/>
</dbReference>
<name>A0A6A0HD94_HYAAZ</name>
<keyword evidence="2 4" id="KW-0863">Zinc-finger</keyword>
<dbReference type="Gene3D" id="6.10.140.2220">
    <property type="match status" value="1"/>
</dbReference>
<gene>
    <name evidence="6" type="ORF">HAZT_HAZT002556</name>
</gene>
<evidence type="ECO:0000256" key="2">
    <source>
        <dbReference type="ARBA" id="ARBA00022771"/>
    </source>
</evidence>
<dbReference type="SUPFAM" id="SSF144232">
    <property type="entry name" value="HIT/MYND zinc finger-like"/>
    <property type="match status" value="1"/>
</dbReference>